<dbReference type="PRINTS" id="PR00600">
    <property type="entry name" value="PP2APR55"/>
</dbReference>
<comment type="similarity">
    <text evidence="1 4">Belongs to the phosphatase 2A regulatory subunit B family.</text>
</comment>
<sequence>MSSKLNTGLESPGRNGSGQLPPGSGVPGCFSPRPTHSRNLSTECGLSRRDTTSKTTLDASASKHQSLVVGKEGGEKFVNASSKAQFEESPSPSYSQAPTTGGDSFGGGSTPVVFKGRAGWCREHVRGYPSPIETLVEHQRFRCSFGPRSGDSVDSFAPDRDARRAIEGVENSRILPPVTSGNFSLRQSYVFGRPWSSVVGLYGDTSRFTPWYISSLAASSSGEHVAIGDRSGRVFVMQRSQNEEDNKDEHERGSQGCSTYASRLYHPYEFFAGRQAYTSIIDPLNNVEVTPNVQATCFLPQVGASTYLLTANEKLPKLYKVMTVRESPAAFLAASRLGDEGSLSLTLNPPNGVKTNTMKQVARYALNHEYNINSLCSQADGTQFFSADDLTVKLWCVEYPDTSIETYSVKPPYEEDAQEMICAIHSFPHEPFLLFVVSLSGTVRVVDTRQTIKWLHQSPVTFRSTVCEGDTTYATTLLDCALSPCGRYIAGRDTTSVCLWDVRRAGSSSAASHGFSLPAKVGQDKEHDVVCRWELNPHLRRQLEQFFQGSTIERFHVRFLNDREICTGGFAGTLHIIDTVDTDSSNPGAALTNSRCSSAKAVKLPRLQNEGDEGSGPLKVIDRGAVSLSTAGEAEGLLSHTVKHLSPALTSYDGECCMLASCGPVFFQVAYSNFSN</sequence>
<keyword evidence="2 4" id="KW-0853">WD repeat</keyword>
<reference evidence="6" key="1">
    <citation type="journal article" date="2012" name="Proc. Natl. Acad. Sci. U.S.A.">
        <title>Antigenic diversity is generated by distinct evolutionary mechanisms in African trypanosome species.</title>
        <authorList>
            <person name="Jackson A.P."/>
            <person name="Berry A."/>
            <person name="Aslett M."/>
            <person name="Allison H.C."/>
            <person name="Burton P."/>
            <person name="Vavrova-Anderson J."/>
            <person name="Brown R."/>
            <person name="Browne H."/>
            <person name="Corton N."/>
            <person name="Hauser H."/>
            <person name="Gamble J."/>
            <person name="Gilderthorp R."/>
            <person name="Marcello L."/>
            <person name="McQuillan J."/>
            <person name="Otto T.D."/>
            <person name="Quail M.A."/>
            <person name="Sanders M.J."/>
            <person name="van Tonder A."/>
            <person name="Ginger M.L."/>
            <person name="Field M.C."/>
            <person name="Barry J.D."/>
            <person name="Hertz-Fowler C."/>
            <person name="Berriman M."/>
        </authorList>
    </citation>
    <scope>NUCLEOTIDE SEQUENCE</scope>
    <source>
        <strain evidence="6">IL3000</strain>
    </source>
</reference>
<evidence type="ECO:0000256" key="2">
    <source>
        <dbReference type="ARBA" id="ARBA00022574"/>
    </source>
</evidence>
<organism evidence="6">
    <name type="scientific">Trypanosoma congolense (strain IL3000)</name>
    <dbReference type="NCBI Taxonomy" id="1068625"/>
    <lineage>
        <taxon>Eukaryota</taxon>
        <taxon>Discoba</taxon>
        <taxon>Euglenozoa</taxon>
        <taxon>Kinetoplastea</taxon>
        <taxon>Metakinetoplastina</taxon>
        <taxon>Trypanosomatida</taxon>
        <taxon>Trypanosomatidae</taxon>
        <taxon>Trypanosoma</taxon>
        <taxon>Nannomonas</taxon>
    </lineage>
</organism>
<evidence type="ECO:0000256" key="5">
    <source>
        <dbReference type="SAM" id="MobiDB-lite"/>
    </source>
</evidence>
<evidence type="ECO:0000313" key="6">
    <source>
        <dbReference type="EMBL" id="CCC94181.1"/>
    </source>
</evidence>
<dbReference type="InterPro" id="IPR001680">
    <property type="entry name" value="WD40_rpt"/>
</dbReference>
<dbReference type="EMBL" id="HE575323">
    <property type="protein sequence ID" value="CCC94181.1"/>
    <property type="molecule type" value="Genomic_DNA"/>
</dbReference>
<gene>
    <name evidence="6" type="ORF">TCIL3000_10_9590</name>
</gene>
<dbReference type="SUPFAM" id="SSF50978">
    <property type="entry name" value="WD40 repeat-like"/>
    <property type="match status" value="1"/>
</dbReference>
<dbReference type="VEuPathDB" id="TriTrypDB:TcIL3000_10_9590"/>
<feature type="compositionally biased region" description="Polar residues" evidence="5">
    <location>
        <begin position="79"/>
        <end position="98"/>
    </location>
</feature>
<evidence type="ECO:0000256" key="4">
    <source>
        <dbReference type="RuleBase" id="RU331113"/>
    </source>
</evidence>
<evidence type="ECO:0000256" key="1">
    <source>
        <dbReference type="ARBA" id="ARBA00008259"/>
    </source>
</evidence>
<dbReference type="GO" id="GO:0019888">
    <property type="term" value="F:protein phosphatase regulator activity"/>
    <property type="evidence" value="ECO:0007669"/>
    <property type="project" value="InterPro"/>
</dbReference>
<evidence type="ECO:0000256" key="3">
    <source>
        <dbReference type="ARBA" id="ARBA00022737"/>
    </source>
</evidence>
<proteinExistence type="inferred from homology"/>
<dbReference type="Pfam" id="PF00400">
    <property type="entry name" value="WD40"/>
    <property type="match status" value="1"/>
</dbReference>
<protein>
    <recommendedName>
        <fullName evidence="4">Serine/threonine-protein phosphatase 2A 55 kDa regulatory subunit B</fullName>
    </recommendedName>
</protein>
<dbReference type="Gene3D" id="2.130.10.10">
    <property type="entry name" value="YVTN repeat-like/Quinoprotein amine dehydrogenase"/>
    <property type="match status" value="1"/>
</dbReference>
<dbReference type="GO" id="GO:0000159">
    <property type="term" value="C:protein phosphatase type 2A complex"/>
    <property type="evidence" value="ECO:0007669"/>
    <property type="project" value="UniProtKB-UniRule"/>
</dbReference>
<dbReference type="SMART" id="SM00320">
    <property type="entry name" value="WD40"/>
    <property type="match status" value="5"/>
</dbReference>
<keyword evidence="3 4" id="KW-0677">Repeat</keyword>
<dbReference type="InterPro" id="IPR015943">
    <property type="entry name" value="WD40/YVTN_repeat-like_dom_sf"/>
</dbReference>
<feature type="compositionally biased region" description="Polar residues" evidence="5">
    <location>
        <begin position="53"/>
        <end position="65"/>
    </location>
</feature>
<dbReference type="AlphaFoldDB" id="G0UXR4"/>
<dbReference type="PANTHER" id="PTHR11871">
    <property type="entry name" value="PROTEIN PHOSPHATASE PP2A REGULATORY SUBUNIT B"/>
    <property type="match status" value="1"/>
</dbReference>
<dbReference type="InterPro" id="IPR036322">
    <property type="entry name" value="WD40_repeat_dom_sf"/>
</dbReference>
<name>G0UXR4_TRYCI</name>
<dbReference type="InterPro" id="IPR000009">
    <property type="entry name" value="PP2A_PR55"/>
</dbReference>
<feature type="region of interest" description="Disordered" evidence="5">
    <location>
        <begin position="1"/>
        <end position="109"/>
    </location>
</feature>
<accession>G0UXR4</accession>